<dbReference type="PANTHER" id="PTHR43409:SF4">
    <property type="entry name" value="RADICAL SAM SUPERFAMILY PROTEIN"/>
    <property type="match status" value="1"/>
</dbReference>
<comment type="cofactor">
    <cofactor evidence="1">
        <name>[4Fe-4S] cluster</name>
        <dbReference type="ChEBI" id="CHEBI:49883"/>
    </cofactor>
</comment>
<dbReference type="InterPro" id="IPR007197">
    <property type="entry name" value="rSAM"/>
</dbReference>
<dbReference type="InterPro" id="IPR013785">
    <property type="entry name" value="Aldolase_TIM"/>
</dbReference>
<dbReference type="SMART" id="SM00729">
    <property type="entry name" value="Elp3"/>
    <property type="match status" value="1"/>
</dbReference>
<evidence type="ECO:0000256" key="2">
    <source>
        <dbReference type="ARBA" id="ARBA00022691"/>
    </source>
</evidence>
<reference evidence="7 8" key="1">
    <citation type="submission" date="2020-08" db="EMBL/GenBank/DDBJ databases">
        <title>Acidobacteriota in marine sediments use diverse sulfur dissimilation pathways.</title>
        <authorList>
            <person name="Wasmund K."/>
        </authorList>
    </citation>
    <scope>NUCLEOTIDE SEQUENCE [LARGE SCALE GENOMIC DNA]</scope>
    <source>
        <strain evidence="7">MAG AM3-A</strain>
    </source>
</reference>
<evidence type="ECO:0000256" key="5">
    <source>
        <dbReference type="ARBA" id="ARBA00023014"/>
    </source>
</evidence>
<dbReference type="SFLD" id="SFLDG01095">
    <property type="entry name" value="Uncharacterised_Radical_SAM_Su"/>
    <property type="match status" value="1"/>
</dbReference>
<dbReference type="SFLD" id="SFLDG01082">
    <property type="entry name" value="B12-binding_domain_containing"/>
    <property type="match status" value="1"/>
</dbReference>
<dbReference type="GO" id="GO:0046872">
    <property type="term" value="F:metal ion binding"/>
    <property type="evidence" value="ECO:0007669"/>
    <property type="project" value="UniProtKB-KW"/>
</dbReference>
<keyword evidence="5" id="KW-0411">Iron-sulfur</keyword>
<evidence type="ECO:0000256" key="1">
    <source>
        <dbReference type="ARBA" id="ARBA00001966"/>
    </source>
</evidence>
<dbReference type="PANTHER" id="PTHR43409">
    <property type="entry name" value="ANAEROBIC MAGNESIUM-PROTOPORPHYRIN IX MONOMETHYL ESTER CYCLASE-RELATED"/>
    <property type="match status" value="1"/>
</dbReference>
<dbReference type="AlphaFoldDB" id="A0A8J7CF07"/>
<evidence type="ECO:0000313" key="7">
    <source>
        <dbReference type="EMBL" id="MBD3871067.1"/>
    </source>
</evidence>
<dbReference type="SUPFAM" id="SSF102114">
    <property type="entry name" value="Radical SAM enzymes"/>
    <property type="match status" value="1"/>
</dbReference>
<keyword evidence="3" id="KW-0479">Metal-binding</keyword>
<dbReference type="GO" id="GO:0051536">
    <property type="term" value="F:iron-sulfur cluster binding"/>
    <property type="evidence" value="ECO:0007669"/>
    <property type="project" value="UniProtKB-KW"/>
</dbReference>
<dbReference type="Gene3D" id="3.20.20.70">
    <property type="entry name" value="Aldolase class I"/>
    <property type="match status" value="1"/>
</dbReference>
<protein>
    <submittedName>
        <fullName evidence="7">B12-binding domain-containing radical SAM protein</fullName>
    </submittedName>
</protein>
<accession>A0A8J7CF07</accession>
<feature type="domain" description="Radical SAM core" evidence="6">
    <location>
        <begin position="14"/>
        <end position="247"/>
    </location>
</feature>
<sequence>MDTWPLRYEEPVFRPPSEATSLIFQLTVGCSWNRCTYCGMYRGKQYRVRPAEELRNEIRSIAPAVKRVRRVFLADGDALAAPMEVLEQVLAEIGEAMPGVQRVGIYGDSRSILTKGAGDLAKLRGLGLGIVYFGAESGDPATLKTVRKGATLERQIEACRIVREAGLKLSVMVLLGLAGRRDSERHARATGRFLANAAPTYGAALTVTPVPGTEMHSAVENGSFELPDRWEMLQELQWMLEEMDGYRGVFHANHASNYLPLKLRLPRDREATIELLDSVVAARDESRLTPDWARGL</sequence>
<proteinExistence type="predicted"/>
<organism evidence="7 8">
    <name type="scientific">Candidatus Sulfomarinibacter kjeldsenii</name>
    <dbReference type="NCBI Taxonomy" id="2885994"/>
    <lineage>
        <taxon>Bacteria</taxon>
        <taxon>Pseudomonadati</taxon>
        <taxon>Acidobacteriota</taxon>
        <taxon>Thermoanaerobaculia</taxon>
        <taxon>Thermoanaerobaculales</taxon>
        <taxon>Candidatus Sulfomarinibacteraceae</taxon>
        <taxon>Candidatus Sulfomarinibacter</taxon>
    </lineage>
</organism>
<comment type="caution">
    <text evidence="7">The sequence shown here is derived from an EMBL/GenBank/DDBJ whole genome shotgun (WGS) entry which is preliminary data.</text>
</comment>
<evidence type="ECO:0000259" key="6">
    <source>
        <dbReference type="PROSITE" id="PS51918"/>
    </source>
</evidence>
<dbReference type="InterPro" id="IPR006638">
    <property type="entry name" value="Elp3/MiaA/NifB-like_rSAM"/>
</dbReference>
<dbReference type="InterPro" id="IPR058240">
    <property type="entry name" value="rSAM_sf"/>
</dbReference>
<dbReference type="InterPro" id="IPR051198">
    <property type="entry name" value="BchE-like"/>
</dbReference>
<evidence type="ECO:0000256" key="3">
    <source>
        <dbReference type="ARBA" id="ARBA00022723"/>
    </source>
</evidence>
<keyword evidence="4" id="KW-0408">Iron</keyword>
<dbReference type="Proteomes" id="UP000598633">
    <property type="component" value="Unassembled WGS sequence"/>
</dbReference>
<gene>
    <name evidence="7" type="ORF">IFJ97_06900</name>
</gene>
<dbReference type="SFLD" id="SFLDS00029">
    <property type="entry name" value="Radical_SAM"/>
    <property type="match status" value="1"/>
</dbReference>
<keyword evidence="2" id="KW-0949">S-adenosyl-L-methionine</keyword>
<dbReference type="PROSITE" id="PS51918">
    <property type="entry name" value="RADICAL_SAM"/>
    <property type="match status" value="1"/>
</dbReference>
<dbReference type="Pfam" id="PF04055">
    <property type="entry name" value="Radical_SAM"/>
    <property type="match status" value="1"/>
</dbReference>
<name>A0A8J7CF07_9BACT</name>
<evidence type="ECO:0000313" key="8">
    <source>
        <dbReference type="Proteomes" id="UP000598633"/>
    </source>
</evidence>
<dbReference type="CDD" id="cd01335">
    <property type="entry name" value="Radical_SAM"/>
    <property type="match status" value="1"/>
</dbReference>
<dbReference type="EMBL" id="JACXWA010000113">
    <property type="protein sequence ID" value="MBD3871067.1"/>
    <property type="molecule type" value="Genomic_DNA"/>
</dbReference>
<evidence type="ECO:0000256" key="4">
    <source>
        <dbReference type="ARBA" id="ARBA00023004"/>
    </source>
</evidence>
<dbReference type="PROSITE" id="PS51257">
    <property type="entry name" value="PROKAR_LIPOPROTEIN"/>
    <property type="match status" value="1"/>
</dbReference>
<dbReference type="GO" id="GO:0003824">
    <property type="term" value="F:catalytic activity"/>
    <property type="evidence" value="ECO:0007669"/>
    <property type="project" value="InterPro"/>
</dbReference>